<accession>A0A2N0NZ61</accession>
<dbReference type="EMBL" id="LLXJ01002049">
    <property type="protein sequence ID" value="PKB99874.1"/>
    <property type="molecule type" value="Genomic_DNA"/>
</dbReference>
<evidence type="ECO:0000313" key="1">
    <source>
        <dbReference type="EMBL" id="PKB99874.1"/>
    </source>
</evidence>
<proteinExistence type="predicted"/>
<reference evidence="1 2" key="2">
    <citation type="submission" date="2017-09" db="EMBL/GenBank/DDBJ databases">
        <title>Extensive intraspecific genome diversity in a model arbuscular mycorrhizal fungus.</title>
        <authorList>
            <person name="Chen E.C."/>
            <person name="Morin E."/>
            <person name="Beaudet D."/>
            <person name="Noel J."/>
            <person name="Ndikumana S."/>
            <person name="Charron P."/>
            <person name="St-Onge C."/>
            <person name="Giorgi J."/>
            <person name="Grigoriev I.V."/>
            <person name="Roux C."/>
            <person name="Martin F.M."/>
            <person name="Corradi N."/>
        </authorList>
    </citation>
    <scope>NUCLEOTIDE SEQUENCE [LARGE SCALE GENOMIC DNA]</scope>
    <source>
        <strain evidence="1 2">A5</strain>
    </source>
</reference>
<comment type="caution">
    <text evidence="1">The sequence shown here is derived from an EMBL/GenBank/DDBJ whole genome shotgun (WGS) entry which is preliminary data.</text>
</comment>
<dbReference type="AlphaFoldDB" id="A0A2N0NZ61"/>
<gene>
    <name evidence="1" type="ORF">RhiirA5_429044</name>
</gene>
<protein>
    <submittedName>
        <fullName evidence="1">Uncharacterized protein</fullName>
    </submittedName>
</protein>
<name>A0A2N0NZ61_9GLOM</name>
<organism evidence="1 2">
    <name type="scientific">Rhizophagus irregularis</name>
    <dbReference type="NCBI Taxonomy" id="588596"/>
    <lineage>
        <taxon>Eukaryota</taxon>
        <taxon>Fungi</taxon>
        <taxon>Fungi incertae sedis</taxon>
        <taxon>Mucoromycota</taxon>
        <taxon>Glomeromycotina</taxon>
        <taxon>Glomeromycetes</taxon>
        <taxon>Glomerales</taxon>
        <taxon>Glomeraceae</taxon>
        <taxon>Rhizophagus</taxon>
    </lineage>
</organism>
<reference evidence="1 2" key="1">
    <citation type="submission" date="2016-04" db="EMBL/GenBank/DDBJ databases">
        <title>Genome analyses suggest a sexual origin of heterokaryosis in a supposedly ancient asexual fungus.</title>
        <authorList>
            <person name="Ropars J."/>
            <person name="Sedzielewska K."/>
            <person name="Noel J."/>
            <person name="Charron P."/>
            <person name="Farinelli L."/>
            <person name="Marton T."/>
            <person name="Kruger M."/>
            <person name="Pelin A."/>
            <person name="Brachmann A."/>
            <person name="Corradi N."/>
        </authorList>
    </citation>
    <scope>NUCLEOTIDE SEQUENCE [LARGE SCALE GENOMIC DNA]</scope>
    <source>
        <strain evidence="1 2">A5</strain>
    </source>
</reference>
<dbReference type="Proteomes" id="UP000232722">
    <property type="component" value="Unassembled WGS sequence"/>
</dbReference>
<sequence>MKTENRFPVLDGTYLMILEVSDETYQRFWNSEVPDRIYQRFWNSEVPNRTYQRFWNSEVLDRTYQKFWNSEVLDQMEPIDDFEIRRFQMEPINDFEIQRSWTPKNGSRLYFRRSALNFEDPRRQSKTSLLMLYQFDYWVLDCFILYIGLEFFGMVSVRTFGRNSIGWDLWAKWYRLEGSLAEWSTASWVLPEWNFEALLTNKIFLFFVNPQLLGWDLDRTSKGCGYFQLFGQLYDRILKVFGFLDKISKVLTPFERTLKVLAPFERTLKVLASFERTLKAQLPFERTSKVPSSHLAHFEDPGISCQTF</sequence>
<dbReference type="VEuPathDB" id="FungiDB:RhiirA1_470492"/>
<evidence type="ECO:0000313" key="2">
    <source>
        <dbReference type="Proteomes" id="UP000232722"/>
    </source>
</evidence>